<proteinExistence type="predicted"/>
<organism evidence="1">
    <name type="scientific">Solanum chacoense</name>
    <name type="common">Chaco potato</name>
    <dbReference type="NCBI Taxonomy" id="4108"/>
    <lineage>
        <taxon>Eukaryota</taxon>
        <taxon>Viridiplantae</taxon>
        <taxon>Streptophyta</taxon>
        <taxon>Embryophyta</taxon>
        <taxon>Tracheophyta</taxon>
        <taxon>Spermatophyta</taxon>
        <taxon>Magnoliopsida</taxon>
        <taxon>eudicotyledons</taxon>
        <taxon>Gunneridae</taxon>
        <taxon>Pentapetalae</taxon>
        <taxon>asterids</taxon>
        <taxon>lamiids</taxon>
        <taxon>Solanales</taxon>
        <taxon>Solanaceae</taxon>
        <taxon>Solanoideae</taxon>
        <taxon>Solaneae</taxon>
        <taxon>Solanum</taxon>
    </lineage>
</organism>
<accession>A0A0V0HB09</accession>
<dbReference type="EMBL" id="GEDG01023500">
    <property type="protein sequence ID" value="JAP16694.1"/>
    <property type="molecule type" value="Transcribed_RNA"/>
</dbReference>
<name>A0A0V0HB09_SOLCH</name>
<sequence>MHGSQFLSSSRFLSLLYRFSYTKYNFRSYPLILLRVLLQFSDMGQKGTVVSKGEEEPYQGSYSSLFCKNRFT</sequence>
<protein>
    <submittedName>
        <fullName evidence="1">Putative ovule protein</fullName>
    </submittedName>
</protein>
<reference evidence="1" key="1">
    <citation type="submission" date="2015-12" db="EMBL/GenBank/DDBJ databases">
        <title>Gene expression during late stages of embryo sac development: a critical building block for successful pollen-pistil interactions.</title>
        <authorList>
            <person name="Liu Y."/>
            <person name="Joly V."/>
            <person name="Sabar M."/>
            <person name="Matton D.P."/>
        </authorList>
    </citation>
    <scope>NUCLEOTIDE SEQUENCE</scope>
</reference>
<dbReference type="AlphaFoldDB" id="A0A0V0HB09"/>
<evidence type="ECO:0000313" key="1">
    <source>
        <dbReference type="EMBL" id="JAP16694.1"/>
    </source>
</evidence>